<proteinExistence type="predicted"/>
<name>A0AA88U1K0_9ASTE</name>
<feature type="region of interest" description="Disordered" evidence="1">
    <location>
        <begin position="100"/>
        <end position="128"/>
    </location>
</feature>
<dbReference type="Pfam" id="PF22936">
    <property type="entry name" value="Pol_BBD"/>
    <property type="match status" value="1"/>
</dbReference>
<feature type="domain" description="Retrotransposon Copia-like N-terminal" evidence="2">
    <location>
        <begin position="7"/>
        <end position="42"/>
    </location>
</feature>
<evidence type="ECO:0000256" key="1">
    <source>
        <dbReference type="SAM" id="MobiDB-lite"/>
    </source>
</evidence>
<protein>
    <submittedName>
        <fullName evidence="4">Uncharacterized protein</fullName>
    </submittedName>
</protein>
<accession>A0AA88U1K0</accession>
<reference evidence="4" key="1">
    <citation type="submission" date="2022-12" db="EMBL/GenBank/DDBJ databases">
        <title>Draft genome assemblies for two species of Escallonia (Escalloniales).</title>
        <authorList>
            <person name="Chanderbali A."/>
            <person name="Dervinis C."/>
            <person name="Anghel I."/>
            <person name="Soltis D."/>
            <person name="Soltis P."/>
            <person name="Zapata F."/>
        </authorList>
    </citation>
    <scope>NUCLEOTIDE SEQUENCE</scope>
    <source>
        <strain evidence="4">UCBG92.1500</strain>
        <tissue evidence="4">Leaf</tissue>
    </source>
</reference>
<feature type="compositionally biased region" description="Low complexity" evidence="1">
    <location>
        <begin position="109"/>
        <end position="128"/>
    </location>
</feature>
<evidence type="ECO:0000259" key="3">
    <source>
        <dbReference type="Pfam" id="PF22936"/>
    </source>
</evidence>
<dbReference type="EMBL" id="JAVXUO010003225">
    <property type="protein sequence ID" value="KAK2965341.1"/>
    <property type="molecule type" value="Genomic_DNA"/>
</dbReference>
<feature type="domain" description="Retrovirus-related Pol polyprotein from transposon TNT 1-94-like beta-barrel" evidence="3">
    <location>
        <begin position="250"/>
        <end position="310"/>
    </location>
</feature>
<dbReference type="AlphaFoldDB" id="A0AA88U1K0"/>
<dbReference type="InterPro" id="IPR029472">
    <property type="entry name" value="Copia-like_N"/>
</dbReference>
<evidence type="ECO:0000259" key="2">
    <source>
        <dbReference type="Pfam" id="PF14244"/>
    </source>
</evidence>
<comment type="caution">
    <text evidence="4">The sequence shown here is derived from an EMBL/GenBank/DDBJ whole genome shotgun (WGS) entry which is preliminary data.</text>
</comment>
<evidence type="ECO:0000313" key="5">
    <source>
        <dbReference type="Proteomes" id="UP001187471"/>
    </source>
</evidence>
<gene>
    <name evidence="4" type="ORF">RJ640_013804</name>
</gene>
<dbReference type="Proteomes" id="UP001187471">
    <property type="component" value="Unassembled WGS sequence"/>
</dbReference>
<evidence type="ECO:0000313" key="4">
    <source>
        <dbReference type="EMBL" id="KAK2965341.1"/>
    </source>
</evidence>
<dbReference type="Pfam" id="PF14244">
    <property type="entry name" value="Retrotran_gag_3"/>
    <property type="match status" value="1"/>
</dbReference>
<dbReference type="PANTHER" id="PTHR34222">
    <property type="entry name" value="GAG_PRE-INTEGRS DOMAIN-CONTAINING PROTEIN"/>
    <property type="match status" value="1"/>
</dbReference>
<dbReference type="PANTHER" id="PTHR34222:SF100">
    <property type="entry name" value="CCHC-TYPE DOMAIN-CONTAINING PROTEIN"/>
    <property type="match status" value="1"/>
</dbReference>
<dbReference type="InterPro" id="IPR054722">
    <property type="entry name" value="PolX-like_BBD"/>
</dbReference>
<keyword evidence="5" id="KW-1185">Reference proteome</keyword>
<sequence length="312" mass="34332">MDPAQPISIILDGSNYILWAQAMRSFIKGKKLWRYLTGDITIPVKTADEPQLKFDERLDDWVSKNHQIITSSLLHRSPLPTLDNAVAELLSEETRRGLLQTRRSDTVLAAPSRPSHISSPSSASRRSSSSSFQHECRYCHEFGHKTLDCHVRPCRLCRKIGAGHFPQDCPRNPEKWSKNPSSTSAPSKPGIQSRFKPPSHSVVAADDVLNDSSSSALSVNDVAEIVKQIMSNSGTPSSSALSVTSGNSSWYFDSGCCNHMTSDPFSFVSKQHLSHYPLIHTADGSPMPVNHVGHVSTSTLSLPDTYFIPSFS</sequence>
<feature type="region of interest" description="Disordered" evidence="1">
    <location>
        <begin position="168"/>
        <end position="199"/>
    </location>
</feature>
<organism evidence="4 5">
    <name type="scientific">Escallonia rubra</name>
    <dbReference type="NCBI Taxonomy" id="112253"/>
    <lineage>
        <taxon>Eukaryota</taxon>
        <taxon>Viridiplantae</taxon>
        <taxon>Streptophyta</taxon>
        <taxon>Embryophyta</taxon>
        <taxon>Tracheophyta</taxon>
        <taxon>Spermatophyta</taxon>
        <taxon>Magnoliopsida</taxon>
        <taxon>eudicotyledons</taxon>
        <taxon>Gunneridae</taxon>
        <taxon>Pentapetalae</taxon>
        <taxon>asterids</taxon>
        <taxon>campanulids</taxon>
        <taxon>Escalloniales</taxon>
        <taxon>Escalloniaceae</taxon>
        <taxon>Escallonia</taxon>
    </lineage>
</organism>